<evidence type="ECO:0000256" key="6">
    <source>
        <dbReference type="ARBA" id="ARBA00023242"/>
    </source>
</evidence>
<feature type="domain" description="Zn(2)-C6 fungal-type" evidence="8">
    <location>
        <begin position="14"/>
        <end position="48"/>
    </location>
</feature>
<dbReference type="InterPro" id="IPR050987">
    <property type="entry name" value="AtrR-like"/>
</dbReference>
<dbReference type="Proteomes" id="UP001610446">
    <property type="component" value="Unassembled WGS sequence"/>
</dbReference>
<keyword evidence="2" id="KW-0479">Metal-binding</keyword>
<evidence type="ECO:0000256" key="7">
    <source>
        <dbReference type="SAM" id="MobiDB-lite"/>
    </source>
</evidence>
<dbReference type="Pfam" id="PF04082">
    <property type="entry name" value="Fungal_trans"/>
    <property type="match status" value="1"/>
</dbReference>
<dbReference type="PANTHER" id="PTHR46910">
    <property type="entry name" value="TRANSCRIPTION FACTOR PDR1"/>
    <property type="match status" value="1"/>
</dbReference>
<comment type="subcellular location">
    <subcellularLocation>
        <location evidence="1">Nucleus</location>
    </subcellularLocation>
</comment>
<dbReference type="PANTHER" id="PTHR46910:SF37">
    <property type="entry name" value="ZN(II)2CYS6 TRANSCRIPTION FACTOR (EUROFUNG)"/>
    <property type="match status" value="1"/>
</dbReference>
<dbReference type="SMART" id="SM00906">
    <property type="entry name" value="Fungal_trans"/>
    <property type="match status" value="1"/>
</dbReference>
<name>A0ABR4KD42_9EURO</name>
<dbReference type="Gene3D" id="4.10.240.10">
    <property type="entry name" value="Zn(2)-C6 fungal-type DNA-binding domain"/>
    <property type="match status" value="1"/>
</dbReference>
<accession>A0ABR4KD42</accession>
<dbReference type="SMART" id="SM00066">
    <property type="entry name" value="GAL4"/>
    <property type="match status" value="1"/>
</dbReference>
<evidence type="ECO:0000256" key="3">
    <source>
        <dbReference type="ARBA" id="ARBA00023015"/>
    </source>
</evidence>
<proteinExistence type="predicted"/>
<keyword evidence="6" id="KW-0539">Nucleus</keyword>
<dbReference type="InterPro" id="IPR007219">
    <property type="entry name" value="XnlR_reg_dom"/>
</dbReference>
<dbReference type="InterPro" id="IPR001138">
    <property type="entry name" value="Zn2Cys6_DnaBD"/>
</dbReference>
<dbReference type="PROSITE" id="PS50048">
    <property type="entry name" value="ZN2_CY6_FUNGAL_2"/>
    <property type="match status" value="1"/>
</dbReference>
<feature type="region of interest" description="Disordered" evidence="7">
    <location>
        <begin position="618"/>
        <end position="657"/>
    </location>
</feature>
<dbReference type="PROSITE" id="PS00463">
    <property type="entry name" value="ZN2_CY6_FUNGAL_1"/>
    <property type="match status" value="1"/>
</dbReference>
<organism evidence="9 10">
    <name type="scientific">Aspergillus pseudoustus</name>
    <dbReference type="NCBI Taxonomy" id="1810923"/>
    <lineage>
        <taxon>Eukaryota</taxon>
        <taxon>Fungi</taxon>
        <taxon>Dikarya</taxon>
        <taxon>Ascomycota</taxon>
        <taxon>Pezizomycotina</taxon>
        <taxon>Eurotiomycetes</taxon>
        <taxon>Eurotiomycetidae</taxon>
        <taxon>Eurotiales</taxon>
        <taxon>Aspergillaceae</taxon>
        <taxon>Aspergillus</taxon>
        <taxon>Aspergillus subgen. Nidulantes</taxon>
    </lineage>
</organism>
<evidence type="ECO:0000259" key="8">
    <source>
        <dbReference type="PROSITE" id="PS50048"/>
    </source>
</evidence>
<evidence type="ECO:0000313" key="10">
    <source>
        <dbReference type="Proteomes" id="UP001610446"/>
    </source>
</evidence>
<evidence type="ECO:0000256" key="2">
    <source>
        <dbReference type="ARBA" id="ARBA00022723"/>
    </source>
</evidence>
<feature type="compositionally biased region" description="Polar residues" evidence="7">
    <location>
        <begin position="637"/>
        <end position="650"/>
    </location>
</feature>
<sequence>MDTTNASRPKFSKTCDQCKARKVRCVKTPYSDTGVCKYCEKRGLACHFGVKKPRLRQPVRPEGQQLDSPLHEYQPPLIAAPGPDSPALNLEPLPYCPTDRETTTSTARSIRSYPQQPKVDLQPQKLYVDYLLEGRGMASRCRGGQSLVKAHDQYVGSSGIAFFSDRRIASISERLRHRKFVDIIERLANSVRDRVSRTPNPSLAPIRAFDSAAAPVELLTEAKGLYIAAYFQQVHPIYPLVDREAFEYAAYSPQLPELLQTNPALSALYHSVLALGCQYHERGSFKPGTGTAWELFRVALGLLPDILLSREAVLNIQAVATMAIFAQTSCCVHVTHVLTTEAARMIQLSSMSRGGIDGASAAAYQRTFWVIYILEKTLSFACGRPSVLSDADIGTPIPYAPEAVFGTFDWLQAMCRFSRFLSKAYSSLFTISTTLISTDTLQAAVAGFMDELEAWRMSIPEVFRPVANIPPQSIADGNNASISISMVLRLNFHYYSAVIALSRLYLNLPRRKNSENRSKECESALLAAASRIAELTKYIDLASYTPVWIMFSVPLSASFILFDFIVHHPAHQETAGTLSLLSAVAAYFCHLDYTSSGMMPVSLLSDMASMARDYVRDSKSYSSSPDRTIDNKPSPAGISQQASVSSTQQPLEPLAHASGSASAPLEDILGIANPPSGGVDGVDWSMLDSIAGGIDFMDLFTGGVEDSLQYCVPLEPT</sequence>
<dbReference type="InterPro" id="IPR036864">
    <property type="entry name" value="Zn2-C6_fun-type_DNA-bd_sf"/>
</dbReference>
<evidence type="ECO:0000256" key="4">
    <source>
        <dbReference type="ARBA" id="ARBA00023125"/>
    </source>
</evidence>
<keyword evidence="3" id="KW-0805">Transcription regulation</keyword>
<dbReference type="SUPFAM" id="SSF57701">
    <property type="entry name" value="Zn2/Cys6 DNA-binding domain"/>
    <property type="match status" value="1"/>
</dbReference>
<dbReference type="CDD" id="cd00067">
    <property type="entry name" value="GAL4"/>
    <property type="match status" value="1"/>
</dbReference>
<dbReference type="EMBL" id="JBFXLU010000039">
    <property type="protein sequence ID" value="KAL2850203.1"/>
    <property type="molecule type" value="Genomic_DNA"/>
</dbReference>
<evidence type="ECO:0000313" key="9">
    <source>
        <dbReference type="EMBL" id="KAL2850203.1"/>
    </source>
</evidence>
<protein>
    <recommendedName>
        <fullName evidence="8">Zn(2)-C6 fungal-type domain-containing protein</fullName>
    </recommendedName>
</protein>
<gene>
    <name evidence="9" type="ORF">BJY01DRAFT_210189</name>
</gene>
<keyword evidence="4" id="KW-0238">DNA-binding</keyword>
<reference evidence="9 10" key="1">
    <citation type="submission" date="2024-07" db="EMBL/GenBank/DDBJ databases">
        <title>Section-level genome sequencing and comparative genomics of Aspergillus sections Usti and Cavernicolus.</title>
        <authorList>
            <consortium name="Lawrence Berkeley National Laboratory"/>
            <person name="Nybo J.L."/>
            <person name="Vesth T.C."/>
            <person name="Theobald S."/>
            <person name="Frisvad J.C."/>
            <person name="Larsen T.O."/>
            <person name="Kjaerboelling I."/>
            <person name="Rothschild-Mancinelli K."/>
            <person name="Lyhne E.K."/>
            <person name="Kogle M.E."/>
            <person name="Barry K."/>
            <person name="Clum A."/>
            <person name="Na H."/>
            <person name="Ledsgaard L."/>
            <person name="Lin J."/>
            <person name="Lipzen A."/>
            <person name="Kuo A."/>
            <person name="Riley R."/>
            <person name="Mondo S."/>
            <person name="Labutti K."/>
            <person name="Haridas S."/>
            <person name="Pangalinan J."/>
            <person name="Salamov A.A."/>
            <person name="Simmons B.A."/>
            <person name="Magnuson J.K."/>
            <person name="Chen J."/>
            <person name="Drula E."/>
            <person name="Henrissat B."/>
            <person name="Wiebenga A."/>
            <person name="Lubbers R.J."/>
            <person name="Gomes A.C."/>
            <person name="Makela M.R."/>
            <person name="Stajich J."/>
            <person name="Grigoriev I.V."/>
            <person name="Mortensen U.H."/>
            <person name="De Vries R.P."/>
            <person name="Baker S.E."/>
            <person name="Andersen M.R."/>
        </authorList>
    </citation>
    <scope>NUCLEOTIDE SEQUENCE [LARGE SCALE GENOMIC DNA]</scope>
    <source>
        <strain evidence="9 10">CBS 123904</strain>
    </source>
</reference>
<comment type="caution">
    <text evidence="9">The sequence shown here is derived from an EMBL/GenBank/DDBJ whole genome shotgun (WGS) entry which is preliminary data.</text>
</comment>
<keyword evidence="5" id="KW-0804">Transcription</keyword>
<evidence type="ECO:0000256" key="5">
    <source>
        <dbReference type="ARBA" id="ARBA00023163"/>
    </source>
</evidence>
<keyword evidence="10" id="KW-1185">Reference proteome</keyword>
<evidence type="ECO:0000256" key="1">
    <source>
        <dbReference type="ARBA" id="ARBA00004123"/>
    </source>
</evidence>
<dbReference type="CDD" id="cd12148">
    <property type="entry name" value="fungal_TF_MHR"/>
    <property type="match status" value="1"/>
</dbReference>